<dbReference type="Gene3D" id="3.40.190.290">
    <property type="match status" value="1"/>
</dbReference>
<reference evidence="10 11" key="1">
    <citation type="submission" date="2016-05" db="EMBL/GenBank/DDBJ databases">
        <authorList>
            <person name="Lavstsen T."/>
            <person name="Jespersen J.S."/>
        </authorList>
    </citation>
    <scope>NUCLEOTIDE SEQUENCE [LARGE SCALE GENOMIC DNA]</scope>
    <source>
        <strain evidence="10 11">KCJ1736</strain>
    </source>
</reference>
<dbReference type="CDD" id="cd08479">
    <property type="entry name" value="PBP2_CrgA_like_9"/>
    <property type="match status" value="1"/>
</dbReference>
<name>A0A176XGT9_AGRTU</name>
<dbReference type="RefSeq" id="WP_063947654.1">
    <property type="nucleotide sequence ID" value="NZ_LXPS01000004.1"/>
</dbReference>
<dbReference type="PANTHER" id="PTHR30537">
    <property type="entry name" value="HTH-TYPE TRANSCRIPTIONAL REGULATOR"/>
    <property type="match status" value="1"/>
</dbReference>
<evidence type="ECO:0000256" key="2">
    <source>
        <dbReference type="ARBA" id="ARBA00023015"/>
    </source>
</evidence>
<dbReference type="SUPFAM" id="SSF46785">
    <property type="entry name" value="Winged helix' DNA-binding domain"/>
    <property type="match status" value="1"/>
</dbReference>
<dbReference type="InterPro" id="IPR036388">
    <property type="entry name" value="WH-like_DNA-bd_sf"/>
</dbReference>
<evidence type="ECO:0000256" key="5">
    <source>
        <dbReference type="ARBA" id="ARBA00054626"/>
    </source>
</evidence>
<protein>
    <recommendedName>
        <fullName evidence="6">HTH-type transcriptional regulator TtuA</fullName>
    </recommendedName>
    <alternativeName>
        <fullName evidence="7">Tartrate utilization transcriptional regulator</fullName>
    </alternativeName>
</protein>
<dbReference type="InterPro" id="IPR000847">
    <property type="entry name" value="LysR_HTH_N"/>
</dbReference>
<sequence>MITSTDLEFFCIVSTAPSLAAAARALDVTPSAVTQRLQQLEQRLGVRLLERTSRRLHLTAEGQLLARRGVEILTNIEMMTEELLERRQVVTGNLRVAAPFGFGRLYIAPAMAALRQQHPEVKLTLSLFEDPVSLRSDAWNVLIHVGPLTDSSLIVHRLAPNRRILCAAPSYLERNGVPERPEALSNHACAVIREDHADVTLWRFSHRDQPPLTLRIQPAMSSNDGAVIKHWGLAGLGIIIRSEWDVAEDLRAGRLVPLLTDWQLPDADVVALLDSRDGRVARTARFLEILKQQFQPVPWRTSHNGAPANLPSEEKRPDASMR</sequence>
<evidence type="ECO:0000256" key="8">
    <source>
        <dbReference type="SAM" id="MobiDB-lite"/>
    </source>
</evidence>
<comment type="similarity">
    <text evidence="1">Belongs to the LysR transcriptional regulatory family.</text>
</comment>
<dbReference type="SUPFAM" id="SSF53850">
    <property type="entry name" value="Periplasmic binding protein-like II"/>
    <property type="match status" value="1"/>
</dbReference>
<evidence type="ECO:0000313" key="10">
    <source>
        <dbReference type="EMBL" id="OAE49010.1"/>
    </source>
</evidence>
<dbReference type="Pfam" id="PF00126">
    <property type="entry name" value="HTH_1"/>
    <property type="match status" value="1"/>
</dbReference>
<dbReference type="InterPro" id="IPR005119">
    <property type="entry name" value="LysR_subst-bd"/>
</dbReference>
<dbReference type="InterPro" id="IPR036390">
    <property type="entry name" value="WH_DNA-bd_sf"/>
</dbReference>
<accession>A0A176XGT9</accession>
<gene>
    <name evidence="10" type="ORF">A7J57_20310</name>
</gene>
<evidence type="ECO:0000256" key="4">
    <source>
        <dbReference type="ARBA" id="ARBA00023163"/>
    </source>
</evidence>
<dbReference type="Gene3D" id="1.10.10.10">
    <property type="entry name" value="Winged helix-like DNA-binding domain superfamily/Winged helix DNA-binding domain"/>
    <property type="match status" value="1"/>
</dbReference>
<organism evidence="10 11">
    <name type="scientific">Agrobacterium tumefaciens</name>
    <dbReference type="NCBI Taxonomy" id="358"/>
    <lineage>
        <taxon>Bacteria</taxon>
        <taxon>Pseudomonadati</taxon>
        <taxon>Pseudomonadota</taxon>
        <taxon>Alphaproteobacteria</taxon>
        <taxon>Hyphomicrobiales</taxon>
        <taxon>Rhizobiaceae</taxon>
        <taxon>Rhizobium/Agrobacterium group</taxon>
        <taxon>Agrobacterium</taxon>
        <taxon>Agrobacterium tumefaciens complex</taxon>
    </lineage>
</organism>
<evidence type="ECO:0000256" key="7">
    <source>
        <dbReference type="ARBA" id="ARBA00083243"/>
    </source>
</evidence>
<keyword evidence="2" id="KW-0805">Transcription regulation</keyword>
<dbReference type="Proteomes" id="UP000077098">
    <property type="component" value="Unassembled WGS sequence"/>
</dbReference>
<feature type="region of interest" description="Disordered" evidence="8">
    <location>
        <begin position="298"/>
        <end position="322"/>
    </location>
</feature>
<comment type="caution">
    <text evidence="10">The sequence shown here is derived from an EMBL/GenBank/DDBJ whole genome shotgun (WGS) entry which is preliminary data.</text>
</comment>
<evidence type="ECO:0000259" key="9">
    <source>
        <dbReference type="PROSITE" id="PS50931"/>
    </source>
</evidence>
<dbReference type="PANTHER" id="PTHR30537:SF5">
    <property type="entry name" value="HTH-TYPE TRANSCRIPTIONAL ACTIVATOR TTDR-RELATED"/>
    <property type="match status" value="1"/>
</dbReference>
<evidence type="ECO:0000256" key="1">
    <source>
        <dbReference type="ARBA" id="ARBA00009437"/>
    </source>
</evidence>
<dbReference type="FunFam" id="1.10.10.10:FF:000001">
    <property type="entry name" value="LysR family transcriptional regulator"/>
    <property type="match status" value="1"/>
</dbReference>
<comment type="function">
    <text evidence="5">Transcriptional regulator of the ttuABCDE tartrate utilization operon.</text>
</comment>
<dbReference type="GO" id="GO:0043565">
    <property type="term" value="F:sequence-specific DNA binding"/>
    <property type="evidence" value="ECO:0007669"/>
    <property type="project" value="TreeGrafter"/>
</dbReference>
<dbReference type="Pfam" id="PF03466">
    <property type="entry name" value="LysR_substrate"/>
    <property type="match status" value="1"/>
</dbReference>
<keyword evidence="4" id="KW-0804">Transcription</keyword>
<dbReference type="GO" id="GO:0003700">
    <property type="term" value="F:DNA-binding transcription factor activity"/>
    <property type="evidence" value="ECO:0007669"/>
    <property type="project" value="InterPro"/>
</dbReference>
<feature type="domain" description="HTH lysR-type" evidence="9">
    <location>
        <begin position="2"/>
        <end position="59"/>
    </location>
</feature>
<dbReference type="PROSITE" id="PS50931">
    <property type="entry name" value="HTH_LYSR"/>
    <property type="match status" value="1"/>
</dbReference>
<keyword evidence="3" id="KW-0238">DNA-binding</keyword>
<dbReference type="AlphaFoldDB" id="A0A176XGT9"/>
<dbReference type="GO" id="GO:0006351">
    <property type="term" value="P:DNA-templated transcription"/>
    <property type="evidence" value="ECO:0007669"/>
    <property type="project" value="TreeGrafter"/>
</dbReference>
<evidence type="ECO:0000313" key="11">
    <source>
        <dbReference type="Proteomes" id="UP000077098"/>
    </source>
</evidence>
<dbReference type="EMBL" id="LXPS01000004">
    <property type="protein sequence ID" value="OAE49010.1"/>
    <property type="molecule type" value="Genomic_DNA"/>
</dbReference>
<evidence type="ECO:0000256" key="3">
    <source>
        <dbReference type="ARBA" id="ARBA00023125"/>
    </source>
</evidence>
<feature type="compositionally biased region" description="Basic and acidic residues" evidence="8">
    <location>
        <begin position="312"/>
        <end position="322"/>
    </location>
</feature>
<evidence type="ECO:0000256" key="6">
    <source>
        <dbReference type="ARBA" id="ARBA00067332"/>
    </source>
</evidence>
<proteinExistence type="inferred from homology"/>
<dbReference type="InterPro" id="IPR058163">
    <property type="entry name" value="LysR-type_TF_proteobact-type"/>
</dbReference>